<dbReference type="OrthoDB" id="280899at2"/>
<dbReference type="EMBL" id="CP042912">
    <property type="protein sequence ID" value="QEG22694.1"/>
    <property type="molecule type" value="Genomic_DNA"/>
</dbReference>
<dbReference type="KEGG" id="mff:MFFC18_25770"/>
<sequence>MKFIEMTGSTLESMLDEKELKELSGAGVDDHSIVRVNQHGDIEVRRELKWDVIGGLLGDFEERIKKQTGFEWA</sequence>
<dbReference type="STRING" id="980251.GCA_001642875_02587"/>
<evidence type="ECO:0000313" key="1">
    <source>
        <dbReference type="EMBL" id="QEG22694.1"/>
    </source>
</evidence>
<proteinExistence type="predicted"/>
<keyword evidence="2" id="KW-1185">Reference proteome</keyword>
<protein>
    <submittedName>
        <fullName evidence="1">Uncharacterized protein</fullName>
    </submittedName>
</protein>
<organism evidence="1 2">
    <name type="scientific">Mariniblastus fucicola</name>
    <dbReference type="NCBI Taxonomy" id="980251"/>
    <lineage>
        <taxon>Bacteria</taxon>
        <taxon>Pseudomonadati</taxon>
        <taxon>Planctomycetota</taxon>
        <taxon>Planctomycetia</taxon>
        <taxon>Pirellulales</taxon>
        <taxon>Pirellulaceae</taxon>
        <taxon>Mariniblastus</taxon>
    </lineage>
</organism>
<gene>
    <name evidence="1" type="ORF">MFFC18_25770</name>
</gene>
<name>A0A5B9P8L5_9BACT</name>
<dbReference type="Proteomes" id="UP000322214">
    <property type="component" value="Chromosome"/>
</dbReference>
<accession>A0A5B9P8L5</accession>
<dbReference type="AlphaFoldDB" id="A0A5B9P8L5"/>
<reference evidence="1 2" key="1">
    <citation type="submission" date="2019-08" db="EMBL/GenBank/DDBJ databases">
        <title>Deep-cultivation of Planctomycetes and their phenomic and genomic characterization uncovers novel biology.</title>
        <authorList>
            <person name="Wiegand S."/>
            <person name="Jogler M."/>
            <person name="Boedeker C."/>
            <person name="Pinto D."/>
            <person name="Vollmers J."/>
            <person name="Rivas-Marin E."/>
            <person name="Kohn T."/>
            <person name="Peeters S.H."/>
            <person name="Heuer A."/>
            <person name="Rast P."/>
            <person name="Oberbeckmann S."/>
            <person name="Bunk B."/>
            <person name="Jeske O."/>
            <person name="Meyerdierks A."/>
            <person name="Storesund J.E."/>
            <person name="Kallscheuer N."/>
            <person name="Luecker S."/>
            <person name="Lage O.M."/>
            <person name="Pohl T."/>
            <person name="Merkel B.J."/>
            <person name="Hornburger P."/>
            <person name="Mueller R.-W."/>
            <person name="Bruemmer F."/>
            <person name="Labrenz M."/>
            <person name="Spormann A.M."/>
            <person name="Op den Camp H."/>
            <person name="Overmann J."/>
            <person name="Amann R."/>
            <person name="Jetten M.S.M."/>
            <person name="Mascher T."/>
            <person name="Medema M.H."/>
            <person name="Devos D.P."/>
            <person name="Kaster A.-K."/>
            <person name="Ovreas L."/>
            <person name="Rohde M."/>
            <person name="Galperin M.Y."/>
            <person name="Jogler C."/>
        </authorList>
    </citation>
    <scope>NUCLEOTIDE SEQUENCE [LARGE SCALE GENOMIC DNA]</scope>
    <source>
        <strain evidence="1 2">FC18</strain>
    </source>
</reference>
<evidence type="ECO:0000313" key="2">
    <source>
        <dbReference type="Proteomes" id="UP000322214"/>
    </source>
</evidence>